<dbReference type="SUPFAM" id="SSF46894">
    <property type="entry name" value="C-terminal effector domain of the bipartite response regulators"/>
    <property type="match status" value="1"/>
</dbReference>
<sequence>MQIVIITKNVLAEQQLELQLQRLNHEVYVTSRLLSAHQPQSFLEQIIDHFQIIVLSESFSDTEVNWIVQLFNPQKHTVFRKGDKPLKKADEEYWREQGIQGWIQDYVGFEPLRELIDQVNQRFTFSPSTVESGANFKESPLEIRRNAHALKECHFKYNERKIINALMEGEGRFYSREDMCRILWENEPNSSKMAQLSLLIRKTKQRFLEIGIREEIIQTTWGKGYRLTDAFYEYFPFCEAKETESVELRQ</sequence>
<dbReference type="Proteomes" id="UP000290567">
    <property type="component" value="Unassembled WGS sequence"/>
</dbReference>
<dbReference type="InterPro" id="IPR001867">
    <property type="entry name" value="OmpR/PhoB-type_DNA-bd"/>
</dbReference>
<evidence type="ECO:0000313" key="5">
    <source>
        <dbReference type="EMBL" id="GCF95696.1"/>
    </source>
</evidence>
<comment type="caution">
    <text evidence="5">The sequence shown here is derived from an EMBL/GenBank/DDBJ whole genome shotgun (WGS) entry which is preliminary data.</text>
</comment>
<dbReference type="GO" id="GO:0003677">
    <property type="term" value="F:DNA binding"/>
    <property type="evidence" value="ECO:0007669"/>
    <property type="project" value="UniProtKB-KW"/>
</dbReference>
<dbReference type="AlphaFoldDB" id="A0A4P5PCV5"/>
<keyword evidence="6" id="KW-1185">Reference proteome</keyword>
<name>A0A4P5PCV5_9ENTE</name>
<accession>A0A4P5PCV5</accession>
<evidence type="ECO:0000259" key="4">
    <source>
        <dbReference type="Pfam" id="PF00486"/>
    </source>
</evidence>
<evidence type="ECO:0000256" key="2">
    <source>
        <dbReference type="ARBA" id="ARBA00023125"/>
    </source>
</evidence>
<dbReference type="Gene3D" id="1.10.10.10">
    <property type="entry name" value="Winged helix-like DNA-binding domain superfamily/Winged helix DNA-binding domain"/>
    <property type="match status" value="1"/>
</dbReference>
<proteinExistence type="predicted"/>
<evidence type="ECO:0000256" key="3">
    <source>
        <dbReference type="ARBA" id="ARBA00023163"/>
    </source>
</evidence>
<gene>
    <name evidence="5" type="ORF">NRIC_35870</name>
</gene>
<dbReference type="InterPro" id="IPR036388">
    <property type="entry name" value="WH-like_DNA-bd_sf"/>
</dbReference>
<keyword evidence="1" id="KW-0805">Transcription regulation</keyword>
<reference evidence="6" key="1">
    <citation type="submission" date="2019-02" db="EMBL/GenBank/DDBJ databases">
        <title>Draft genome sequence of Enterococcus sp. Gos25-1.</title>
        <authorList>
            <person name="Tanaka N."/>
            <person name="Shiwa Y."/>
            <person name="Fujita N."/>
        </authorList>
    </citation>
    <scope>NUCLEOTIDE SEQUENCE [LARGE SCALE GENOMIC DNA]</scope>
    <source>
        <strain evidence="6">Gos25-1</strain>
    </source>
</reference>
<keyword evidence="3" id="KW-0804">Transcription</keyword>
<evidence type="ECO:0000313" key="6">
    <source>
        <dbReference type="Proteomes" id="UP000290567"/>
    </source>
</evidence>
<keyword evidence="2" id="KW-0238">DNA-binding</keyword>
<dbReference type="GO" id="GO:0006355">
    <property type="term" value="P:regulation of DNA-templated transcription"/>
    <property type="evidence" value="ECO:0007669"/>
    <property type="project" value="InterPro"/>
</dbReference>
<dbReference type="RefSeq" id="WP_146624069.1">
    <property type="nucleotide sequence ID" value="NZ_BJCC01000036.1"/>
</dbReference>
<evidence type="ECO:0000256" key="1">
    <source>
        <dbReference type="ARBA" id="ARBA00023015"/>
    </source>
</evidence>
<dbReference type="GO" id="GO:0000160">
    <property type="term" value="P:phosphorelay signal transduction system"/>
    <property type="evidence" value="ECO:0007669"/>
    <property type="project" value="InterPro"/>
</dbReference>
<dbReference type="Pfam" id="PF00486">
    <property type="entry name" value="Trans_reg_C"/>
    <property type="match status" value="1"/>
</dbReference>
<protein>
    <submittedName>
        <fullName evidence="5">Transcriptional regulator</fullName>
    </submittedName>
</protein>
<dbReference type="InterPro" id="IPR016032">
    <property type="entry name" value="Sig_transdc_resp-reg_C-effctor"/>
</dbReference>
<organism evidence="5 6">
    <name type="scientific">Enterococcus florum</name>
    <dbReference type="NCBI Taxonomy" id="2480627"/>
    <lineage>
        <taxon>Bacteria</taxon>
        <taxon>Bacillati</taxon>
        <taxon>Bacillota</taxon>
        <taxon>Bacilli</taxon>
        <taxon>Lactobacillales</taxon>
        <taxon>Enterococcaceae</taxon>
        <taxon>Enterococcus</taxon>
    </lineage>
</organism>
<dbReference type="OrthoDB" id="2179487at2"/>
<dbReference type="EMBL" id="BJCC01000036">
    <property type="protein sequence ID" value="GCF95696.1"/>
    <property type="molecule type" value="Genomic_DNA"/>
</dbReference>
<feature type="domain" description="OmpR/PhoB-type" evidence="4">
    <location>
        <begin position="153"/>
        <end position="227"/>
    </location>
</feature>